<feature type="signal peptide" evidence="2">
    <location>
        <begin position="1"/>
        <end position="17"/>
    </location>
</feature>
<dbReference type="AlphaFoldDB" id="A0A6G1IPE9"/>
<name>A0A6G1IPE9_9PLEO</name>
<gene>
    <name evidence="3" type="ORF">K458DRAFT_107083</name>
</gene>
<keyword evidence="4" id="KW-1185">Reference proteome</keyword>
<evidence type="ECO:0000313" key="4">
    <source>
        <dbReference type="Proteomes" id="UP000799291"/>
    </source>
</evidence>
<protein>
    <recommendedName>
        <fullName evidence="5">Lytic polysaccharide monooxygenase</fullName>
    </recommendedName>
</protein>
<feature type="compositionally biased region" description="Polar residues" evidence="1">
    <location>
        <begin position="42"/>
        <end position="64"/>
    </location>
</feature>
<dbReference type="Proteomes" id="UP000799291">
    <property type="component" value="Unassembled WGS sequence"/>
</dbReference>
<keyword evidence="2" id="KW-0732">Signal</keyword>
<organism evidence="3 4">
    <name type="scientific">Lentithecium fluviatile CBS 122367</name>
    <dbReference type="NCBI Taxonomy" id="1168545"/>
    <lineage>
        <taxon>Eukaryota</taxon>
        <taxon>Fungi</taxon>
        <taxon>Dikarya</taxon>
        <taxon>Ascomycota</taxon>
        <taxon>Pezizomycotina</taxon>
        <taxon>Dothideomycetes</taxon>
        <taxon>Pleosporomycetidae</taxon>
        <taxon>Pleosporales</taxon>
        <taxon>Massarineae</taxon>
        <taxon>Lentitheciaceae</taxon>
        <taxon>Lentithecium</taxon>
    </lineage>
</organism>
<proteinExistence type="predicted"/>
<dbReference type="EMBL" id="MU005598">
    <property type="protein sequence ID" value="KAF2680117.1"/>
    <property type="molecule type" value="Genomic_DNA"/>
</dbReference>
<feature type="chain" id="PRO_5026304442" description="Lytic polysaccharide monooxygenase" evidence="2">
    <location>
        <begin position="18"/>
        <end position="137"/>
    </location>
</feature>
<evidence type="ECO:0008006" key="5">
    <source>
        <dbReference type="Google" id="ProtNLM"/>
    </source>
</evidence>
<evidence type="ECO:0000256" key="2">
    <source>
        <dbReference type="SAM" id="SignalP"/>
    </source>
</evidence>
<evidence type="ECO:0000256" key="1">
    <source>
        <dbReference type="SAM" id="MobiDB-lite"/>
    </source>
</evidence>
<evidence type="ECO:0000313" key="3">
    <source>
        <dbReference type="EMBL" id="KAF2680117.1"/>
    </source>
</evidence>
<sequence>MLVLPYSALMLFAVASAAPSIPQASPAPAQSTKTQTLNYNAATTKLSPATESPPHSSPSLTFSAPNILPPPGKYPTSEHYPAAFQPCLLAMLTSPGARSLQSTDIRLASAPFRHTRRLDARMWGKSGGSPQGCERYR</sequence>
<reference evidence="3" key="1">
    <citation type="journal article" date="2020" name="Stud. Mycol.">
        <title>101 Dothideomycetes genomes: a test case for predicting lifestyles and emergence of pathogens.</title>
        <authorList>
            <person name="Haridas S."/>
            <person name="Albert R."/>
            <person name="Binder M."/>
            <person name="Bloem J."/>
            <person name="Labutti K."/>
            <person name="Salamov A."/>
            <person name="Andreopoulos B."/>
            <person name="Baker S."/>
            <person name="Barry K."/>
            <person name="Bills G."/>
            <person name="Bluhm B."/>
            <person name="Cannon C."/>
            <person name="Castanera R."/>
            <person name="Culley D."/>
            <person name="Daum C."/>
            <person name="Ezra D."/>
            <person name="Gonzalez J."/>
            <person name="Henrissat B."/>
            <person name="Kuo A."/>
            <person name="Liang C."/>
            <person name="Lipzen A."/>
            <person name="Lutzoni F."/>
            <person name="Magnuson J."/>
            <person name="Mondo S."/>
            <person name="Nolan M."/>
            <person name="Ohm R."/>
            <person name="Pangilinan J."/>
            <person name="Park H.-J."/>
            <person name="Ramirez L."/>
            <person name="Alfaro M."/>
            <person name="Sun H."/>
            <person name="Tritt A."/>
            <person name="Yoshinaga Y."/>
            <person name="Zwiers L.-H."/>
            <person name="Turgeon B."/>
            <person name="Goodwin S."/>
            <person name="Spatafora J."/>
            <person name="Crous P."/>
            <person name="Grigoriev I."/>
        </authorList>
    </citation>
    <scope>NUCLEOTIDE SEQUENCE</scope>
    <source>
        <strain evidence="3">CBS 122367</strain>
    </source>
</reference>
<accession>A0A6G1IPE9</accession>
<feature type="region of interest" description="Disordered" evidence="1">
    <location>
        <begin position="42"/>
        <end position="74"/>
    </location>
</feature>